<comment type="caution">
    <text evidence="4">The sequence shown here is derived from an EMBL/GenBank/DDBJ whole genome shotgun (WGS) entry which is preliminary data.</text>
</comment>
<dbReference type="Pfam" id="PF01841">
    <property type="entry name" value="Transglut_core"/>
    <property type="match status" value="1"/>
</dbReference>
<feature type="compositionally biased region" description="Acidic residues" evidence="1">
    <location>
        <begin position="556"/>
        <end position="594"/>
    </location>
</feature>
<dbReference type="PANTHER" id="PTHR42736:SF1">
    <property type="entry name" value="PROTEIN-GLUTAMINE GAMMA-GLUTAMYLTRANSFERASE"/>
    <property type="match status" value="1"/>
</dbReference>
<dbReference type="Gene3D" id="3.10.620.30">
    <property type="match status" value="1"/>
</dbReference>
<feature type="transmembrane region" description="Helical" evidence="2">
    <location>
        <begin position="73"/>
        <end position="95"/>
    </location>
</feature>
<evidence type="ECO:0000256" key="2">
    <source>
        <dbReference type="SAM" id="Phobius"/>
    </source>
</evidence>
<name>A0A4R6TWQ5_9BACI</name>
<feature type="domain" description="Transglutaminase-like" evidence="3">
    <location>
        <begin position="473"/>
        <end position="548"/>
    </location>
</feature>
<feature type="region of interest" description="Disordered" evidence="1">
    <location>
        <begin position="552"/>
        <end position="600"/>
    </location>
</feature>
<dbReference type="PANTHER" id="PTHR42736">
    <property type="entry name" value="PROTEIN-GLUTAMINE GAMMA-GLUTAMYLTRANSFERASE"/>
    <property type="match status" value="1"/>
</dbReference>
<dbReference type="Pfam" id="PF13559">
    <property type="entry name" value="DUF4129"/>
    <property type="match status" value="1"/>
</dbReference>
<accession>A0A4R6TWQ5</accession>
<feature type="transmembrane region" description="Helical" evidence="2">
    <location>
        <begin position="42"/>
        <end position="66"/>
    </location>
</feature>
<feature type="transmembrane region" description="Helical" evidence="2">
    <location>
        <begin position="206"/>
        <end position="223"/>
    </location>
</feature>
<feature type="transmembrane region" description="Helical" evidence="2">
    <location>
        <begin position="614"/>
        <end position="632"/>
    </location>
</feature>
<dbReference type="SUPFAM" id="SSF54001">
    <property type="entry name" value="Cysteine proteinases"/>
    <property type="match status" value="1"/>
</dbReference>
<dbReference type="InterPro" id="IPR025403">
    <property type="entry name" value="TgpA-like_C"/>
</dbReference>
<proteinExistence type="predicted"/>
<evidence type="ECO:0000313" key="5">
    <source>
        <dbReference type="Proteomes" id="UP000295632"/>
    </source>
</evidence>
<evidence type="ECO:0000313" key="4">
    <source>
        <dbReference type="EMBL" id="TDQ36275.1"/>
    </source>
</evidence>
<dbReference type="InterPro" id="IPR038765">
    <property type="entry name" value="Papain-like_cys_pep_sf"/>
</dbReference>
<dbReference type="RefSeq" id="WP_133581798.1">
    <property type="nucleotide sequence ID" value="NZ_SNYJ01000019.1"/>
</dbReference>
<dbReference type="AlphaFoldDB" id="A0A4R6TWQ5"/>
<dbReference type="InterPro" id="IPR052901">
    <property type="entry name" value="Bact_TGase-like"/>
</dbReference>
<evidence type="ECO:0000259" key="3">
    <source>
        <dbReference type="SMART" id="SM00460"/>
    </source>
</evidence>
<feature type="transmembrane region" description="Helical" evidence="2">
    <location>
        <begin position="12"/>
        <end position="30"/>
    </location>
</feature>
<evidence type="ECO:0000256" key="1">
    <source>
        <dbReference type="SAM" id="MobiDB-lite"/>
    </source>
</evidence>
<dbReference type="SMART" id="SM00460">
    <property type="entry name" value="TGc"/>
    <property type="match status" value="1"/>
</dbReference>
<feature type="transmembrane region" description="Helical" evidence="2">
    <location>
        <begin position="143"/>
        <end position="163"/>
    </location>
</feature>
<organism evidence="4 5">
    <name type="scientific">Aureibacillus halotolerans</name>
    <dbReference type="NCBI Taxonomy" id="1508390"/>
    <lineage>
        <taxon>Bacteria</taxon>
        <taxon>Bacillati</taxon>
        <taxon>Bacillota</taxon>
        <taxon>Bacilli</taxon>
        <taxon>Bacillales</taxon>
        <taxon>Bacillaceae</taxon>
        <taxon>Aureibacillus</taxon>
    </lineage>
</organism>
<dbReference type="EMBL" id="SNYJ01000019">
    <property type="protein sequence ID" value="TDQ36275.1"/>
    <property type="molecule type" value="Genomic_DNA"/>
</dbReference>
<dbReference type="Proteomes" id="UP000295632">
    <property type="component" value="Unassembled WGS sequence"/>
</dbReference>
<dbReference type="InterPro" id="IPR002931">
    <property type="entry name" value="Transglutaminase-like"/>
</dbReference>
<keyword evidence="2" id="KW-0472">Membrane</keyword>
<protein>
    <submittedName>
        <fullName evidence="4">Uncharacterized protein DUF4129</fullName>
    </submittedName>
</protein>
<dbReference type="OrthoDB" id="9804872at2"/>
<feature type="transmembrane region" description="Helical" evidence="2">
    <location>
        <begin position="169"/>
        <end position="186"/>
    </location>
</feature>
<keyword evidence="2" id="KW-1133">Transmembrane helix</keyword>
<sequence>MKWFHKHSQKLGPMILYAAGFLLFIEWLRPLEDITTTTQVRVFTIFAAFCFLLSFFQMPFVVAFLLKLSGVLFIMHLMYFQAAPLFTFDWIAFMLNDSWQNLQSITQGQWWEMTSIFRSLLFFVLLWLMSYLMYYWVIQIHRLFSFFLLTILYLGVVDTFTVYDASVAIVRAFLIGFLAVGLLFMLRLRHRDGTYYKTSSLIKRAVLPLVVLILFSGAVGYLAPKAAPQWPDPVPFIQSAANGMNGNGSGVKRVGYGENDSQLGGPFVGDSGPVFRAVGEEFSYWRVESKDFYTGKGWETSIDSPYHRTSQDAVDLQMIDPSVEKAEQQVDIIMDESTAFPHLVYPTELRAVQTETPIELNINRFTGKILSTKDGQQNVLMRYTLQYDAPQFEKAALESVPTAGDQSMPIYTQLPEELPQRVSDLTQEITQGATNRLEQVEAIERYFSENGFEYNTQDVAVPGEDEDYVDQFLFDTQRGYCDNFSTSMVVMLRTLDIPARWVKGFTQGTYEETTSDGNLVYEVTNENAHSWVEVYFPGSGWVPFEPTRGFAGPSQYEEEVTEGPDFQPAEEEEAETPEEETETPEEEVQDESEEASVAPAGGGPTINWALVGQVLGWIGIVLLAVILIAVWITRRKWFIKYIVWKYKKREDEAAFTDAYDRLLRVLQSTGLTRQSGQTLRAYAKHVDTSLGNNDMSTLTDVYERALYFPSGSSSKENWGRYVGLWENLIRRILS</sequence>
<feature type="transmembrane region" description="Helical" evidence="2">
    <location>
        <begin position="115"/>
        <end position="136"/>
    </location>
</feature>
<keyword evidence="2" id="KW-0812">Transmembrane</keyword>
<gene>
    <name evidence="4" type="ORF">EV213_11964</name>
</gene>
<keyword evidence="5" id="KW-1185">Reference proteome</keyword>
<reference evidence="4 5" key="1">
    <citation type="submission" date="2019-03" db="EMBL/GenBank/DDBJ databases">
        <title>Genomic Encyclopedia of Type Strains, Phase IV (KMG-IV): sequencing the most valuable type-strain genomes for metagenomic binning, comparative biology and taxonomic classification.</title>
        <authorList>
            <person name="Goeker M."/>
        </authorList>
    </citation>
    <scope>NUCLEOTIDE SEQUENCE [LARGE SCALE GENOMIC DNA]</scope>
    <source>
        <strain evidence="4 5">DSM 28697</strain>
    </source>
</reference>